<name>A0A1F6M091_9BACT</name>
<dbReference type="Proteomes" id="UP000176282">
    <property type="component" value="Unassembled WGS sequence"/>
</dbReference>
<evidence type="ECO:0000256" key="1">
    <source>
        <dbReference type="ARBA" id="ARBA00022679"/>
    </source>
</evidence>
<dbReference type="STRING" id="1798680.A3J66_01250"/>
<dbReference type="SUPFAM" id="SSF52374">
    <property type="entry name" value="Nucleotidylyl transferase"/>
    <property type="match status" value="1"/>
</dbReference>
<dbReference type="Pfam" id="PF01467">
    <property type="entry name" value="CTP_transf_like"/>
    <property type="match status" value="1"/>
</dbReference>
<keyword evidence="1" id="KW-0808">Transferase</keyword>
<dbReference type="InterPro" id="IPR014729">
    <property type="entry name" value="Rossmann-like_a/b/a_fold"/>
</dbReference>
<dbReference type="EMBL" id="MFQB01000052">
    <property type="protein sequence ID" value="OGH65039.1"/>
    <property type="molecule type" value="Genomic_DNA"/>
</dbReference>
<evidence type="ECO:0000313" key="5">
    <source>
        <dbReference type="Proteomes" id="UP000176282"/>
    </source>
</evidence>
<dbReference type="Gene3D" id="3.40.50.620">
    <property type="entry name" value="HUPs"/>
    <property type="match status" value="1"/>
</dbReference>
<organism evidence="4 5">
    <name type="scientific">Candidatus Magasanikbacteria bacterium RIFCSPHIGHO2_02_FULL_47_14</name>
    <dbReference type="NCBI Taxonomy" id="1798680"/>
    <lineage>
        <taxon>Bacteria</taxon>
        <taxon>Candidatus Magasanikiibacteriota</taxon>
    </lineage>
</organism>
<evidence type="ECO:0000259" key="3">
    <source>
        <dbReference type="Pfam" id="PF01467"/>
    </source>
</evidence>
<dbReference type="InterPro" id="IPR004821">
    <property type="entry name" value="Cyt_trans-like"/>
</dbReference>
<gene>
    <name evidence="4" type="ORF">A3J66_01250</name>
</gene>
<protein>
    <recommendedName>
        <fullName evidence="3">Cytidyltransferase-like domain-containing protein</fullName>
    </recommendedName>
</protein>
<proteinExistence type="predicted"/>
<dbReference type="PANTHER" id="PTHR43793:SF1">
    <property type="entry name" value="FAD SYNTHASE"/>
    <property type="match status" value="1"/>
</dbReference>
<evidence type="ECO:0000256" key="2">
    <source>
        <dbReference type="ARBA" id="ARBA00022695"/>
    </source>
</evidence>
<accession>A0A1F6M091</accession>
<evidence type="ECO:0000313" key="4">
    <source>
        <dbReference type="EMBL" id="OGH65039.1"/>
    </source>
</evidence>
<dbReference type="InterPro" id="IPR050385">
    <property type="entry name" value="Archaeal_FAD_synthase"/>
</dbReference>
<dbReference type="GO" id="GO:0016779">
    <property type="term" value="F:nucleotidyltransferase activity"/>
    <property type="evidence" value="ECO:0007669"/>
    <property type="project" value="UniProtKB-KW"/>
</dbReference>
<sequence>MRQKILVFGTFDFLHIGHIYFLRQAKRCADTVVIALARDEVVKQLKGSYPIHRERERKELLQHVDLIDEVVYGDKTIGTYQIITRIKPTVVGIGYDQVDLYKDLQSFTKRKKISIRIIRLKPYRANERKSTLIRNIIRTAGNL</sequence>
<dbReference type="AlphaFoldDB" id="A0A1F6M091"/>
<feature type="domain" description="Cytidyltransferase-like" evidence="3">
    <location>
        <begin position="7"/>
        <end position="135"/>
    </location>
</feature>
<dbReference type="NCBIfam" id="TIGR00125">
    <property type="entry name" value="cyt_tran_rel"/>
    <property type="match status" value="1"/>
</dbReference>
<keyword evidence="2" id="KW-0548">Nucleotidyltransferase</keyword>
<reference evidence="4 5" key="1">
    <citation type="journal article" date="2016" name="Nat. Commun.">
        <title>Thousands of microbial genomes shed light on interconnected biogeochemical processes in an aquifer system.</title>
        <authorList>
            <person name="Anantharaman K."/>
            <person name="Brown C.T."/>
            <person name="Hug L.A."/>
            <person name="Sharon I."/>
            <person name="Castelle C.J."/>
            <person name="Probst A.J."/>
            <person name="Thomas B.C."/>
            <person name="Singh A."/>
            <person name="Wilkins M.J."/>
            <person name="Karaoz U."/>
            <person name="Brodie E.L."/>
            <person name="Williams K.H."/>
            <person name="Hubbard S.S."/>
            <person name="Banfield J.F."/>
        </authorList>
    </citation>
    <scope>NUCLEOTIDE SEQUENCE [LARGE SCALE GENOMIC DNA]</scope>
</reference>
<comment type="caution">
    <text evidence="4">The sequence shown here is derived from an EMBL/GenBank/DDBJ whole genome shotgun (WGS) entry which is preliminary data.</text>
</comment>
<dbReference type="PANTHER" id="PTHR43793">
    <property type="entry name" value="FAD SYNTHASE"/>
    <property type="match status" value="1"/>
</dbReference>